<accession>A0A5B9NI31</accession>
<evidence type="ECO:0000313" key="3">
    <source>
        <dbReference type="Proteomes" id="UP000322055"/>
    </source>
</evidence>
<gene>
    <name evidence="2" type="ORF">TROPICALSUN_77</name>
</gene>
<evidence type="ECO:0000313" key="2">
    <source>
        <dbReference type="EMBL" id="QEG13867.1"/>
    </source>
</evidence>
<organism evidence="2 3">
    <name type="scientific">Erwinia phage vB_EamM_TropicalSun</name>
    <dbReference type="NCBI Taxonomy" id="2591372"/>
    <lineage>
        <taxon>Viruses</taxon>
        <taxon>Duplodnaviria</taxon>
        <taxon>Heunggongvirae</taxon>
        <taxon>Uroviricota</taxon>
        <taxon>Caudoviricetes</taxon>
        <taxon>Lindbergviridae</taxon>
        <taxon>Myosmarvirus</taxon>
        <taxon>Myosmarvirus myosmar</taxon>
    </lineage>
</organism>
<name>A0A5B9NI31_9CAUD</name>
<protein>
    <submittedName>
        <fullName evidence="2">Putative thioredoxin</fullName>
    </submittedName>
</protein>
<sequence length="100" mass="11597">MGEVAMPKAEDIIYDKMMELVNRREKACKIQPACPQCSTKQVQIIDWYTAKVKFKCRQCKCRFELLITKEGKKHERNRVISRRGADGRFSSGDPRDESGE</sequence>
<reference evidence="2 3" key="1">
    <citation type="submission" date="2019-06" db="EMBL/GenBank/DDBJ databases">
        <authorList>
            <person name="Handoko Y.A."/>
            <person name="Wardani A.K."/>
            <person name="Sutrisno A."/>
            <person name="Widjanarko S.B."/>
            <person name="Sharma R."/>
            <person name="Grose J.H."/>
        </authorList>
    </citation>
    <scope>NUCLEOTIDE SEQUENCE [LARGE SCALE GENOMIC DNA]</scope>
</reference>
<evidence type="ECO:0000256" key="1">
    <source>
        <dbReference type="SAM" id="MobiDB-lite"/>
    </source>
</evidence>
<dbReference type="Proteomes" id="UP000322055">
    <property type="component" value="Segment"/>
</dbReference>
<proteinExistence type="predicted"/>
<dbReference type="EMBL" id="MN013090">
    <property type="protein sequence ID" value="QEG13867.1"/>
    <property type="molecule type" value="Genomic_DNA"/>
</dbReference>
<feature type="region of interest" description="Disordered" evidence="1">
    <location>
        <begin position="76"/>
        <end position="100"/>
    </location>
</feature>